<protein>
    <submittedName>
        <fullName evidence="9">Carbohydrate ABC transporter membrane protein 1 (CUT1 family)</fullName>
    </submittedName>
</protein>
<dbReference type="SUPFAM" id="SSF161098">
    <property type="entry name" value="MetI-like"/>
    <property type="match status" value="1"/>
</dbReference>
<dbReference type="CDD" id="cd06261">
    <property type="entry name" value="TM_PBP2"/>
    <property type="match status" value="1"/>
</dbReference>
<dbReference type="PANTHER" id="PTHR43227">
    <property type="entry name" value="BLL4140 PROTEIN"/>
    <property type="match status" value="1"/>
</dbReference>
<dbReference type="Gene3D" id="1.10.3720.10">
    <property type="entry name" value="MetI-like"/>
    <property type="match status" value="1"/>
</dbReference>
<dbReference type="PROSITE" id="PS50928">
    <property type="entry name" value="ABC_TM1"/>
    <property type="match status" value="1"/>
</dbReference>
<keyword evidence="10" id="KW-1185">Reference proteome</keyword>
<feature type="transmembrane region" description="Helical" evidence="7">
    <location>
        <begin position="228"/>
        <end position="252"/>
    </location>
</feature>
<feature type="transmembrane region" description="Helical" evidence="7">
    <location>
        <begin position="182"/>
        <end position="207"/>
    </location>
</feature>
<dbReference type="InterPro" id="IPR000515">
    <property type="entry name" value="MetI-like"/>
</dbReference>
<feature type="domain" description="ABC transmembrane type-1" evidence="8">
    <location>
        <begin position="93"/>
        <end position="305"/>
    </location>
</feature>
<evidence type="ECO:0000256" key="5">
    <source>
        <dbReference type="ARBA" id="ARBA00022989"/>
    </source>
</evidence>
<evidence type="ECO:0000256" key="7">
    <source>
        <dbReference type="RuleBase" id="RU363032"/>
    </source>
</evidence>
<evidence type="ECO:0000256" key="3">
    <source>
        <dbReference type="ARBA" id="ARBA00022475"/>
    </source>
</evidence>
<accession>A0A318JKW6</accession>
<keyword evidence="2 7" id="KW-0813">Transport</keyword>
<dbReference type="OrthoDB" id="8585214at2"/>
<evidence type="ECO:0000256" key="2">
    <source>
        <dbReference type="ARBA" id="ARBA00022448"/>
    </source>
</evidence>
<dbReference type="InterPro" id="IPR035906">
    <property type="entry name" value="MetI-like_sf"/>
</dbReference>
<gene>
    <name evidence="9" type="ORF">DFR38_106156</name>
</gene>
<keyword evidence="5 7" id="KW-1133">Transmembrane helix</keyword>
<feature type="transmembrane region" description="Helical" evidence="7">
    <location>
        <begin position="284"/>
        <end position="308"/>
    </location>
</feature>
<reference evidence="9 10" key="1">
    <citation type="submission" date="2018-05" db="EMBL/GenBank/DDBJ databases">
        <title>Genomic Encyclopedia of Type Strains, Phase IV (KMG-IV): sequencing the most valuable type-strain genomes for metagenomic binning, comparative biology and taxonomic classification.</title>
        <authorList>
            <person name="Goeker M."/>
        </authorList>
    </citation>
    <scope>NUCLEOTIDE SEQUENCE [LARGE SCALE GENOMIC DNA]</scope>
    <source>
        <strain evidence="9 10">DSM 25134</strain>
    </source>
</reference>
<evidence type="ECO:0000259" key="8">
    <source>
        <dbReference type="PROSITE" id="PS50928"/>
    </source>
</evidence>
<dbReference type="GO" id="GO:0005886">
    <property type="term" value="C:plasma membrane"/>
    <property type="evidence" value="ECO:0007669"/>
    <property type="project" value="UniProtKB-SubCell"/>
</dbReference>
<feature type="transmembrane region" description="Helical" evidence="7">
    <location>
        <begin position="130"/>
        <end position="150"/>
    </location>
</feature>
<keyword evidence="6 7" id="KW-0472">Membrane</keyword>
<evidence type="ECO:0000313" key="9">
    <source>
        <dbReference type="EMBL" id="PXX48779.1"/>
    </source>
</evidence>
<dbReference type="RefSeq" id="WP_082693308.1">
    <property type="nucleotide sequence ID" value="NZ_LNQU01000014.1"/>
</dbReference>
<dbReference type="PANTHER" id="PTHR43227:SF8">
    <property type="entry name" value="DIACETYLCHITOBIOSE UPTAKE SYSTEM PERMEASE PROTEIN DASB"/>
    <property type="match status" value="1"/>
</dbReference>
<evidence type="ECO:0000256" key="1">
    <source>
        <dbReference type="ARBA" id="ARBA00004651"/>
    </source>
</evidence>
<organism evidence="9 10">
    <name type="scientific">Aquitalea magnusonii</name>
    <dbReference type="NCBI Taxonomy" id="332411"/>
    <lineage>
        <taxon>Bacteria</taxon>
        <taxon>Pseudomonadati</taxon>
        <taxon>Pseudomonadota</taxon>
        <taxon>Betaproteobacteria</taxon>
        <taxon>Neisseriales</taxon>
        <taxon>Chromobacteriaceae</taxon>
        <taxon>Aquitalea</taxon>
    </lineage>
</organism>
<dbReference type="GO" id="GO:0055085">
    <property type="term" value="P:transmembrane transport"/>
    <property type="evidence" value="ECO:0007669"/>
    <property type="project" value="InterPro"/>
</dbReference>
<dbReference type="AlphaFoldDB" id="A0A318JKW6"/>
<evidence type="ECO:0000256" key="4">
    <source>
        <dbReference type="ARBA" id="ARBA00022692"/>
    </source>
</evidence>
<dbReference type="Proteomes" id="UP000248395">
    <property type="component" value="Unassembled WGS sequence"/>
</dbReference>
<comment type="subcellular location">
    <subcellularLocation>
        <location evidence="1 7">Cell membrane</location>
        <topology evidence="1 7">Multi-pass membrane protein</topology>
    </subcellularLocation>
</comment>
<dbReference type="Pfam" id="PF00528">
    <property type="entry name" value="BPD_transp_1"/>
    <property type="match status" value="1"/>
</dbReference>
<comment type="caution">
    <text evidence="9">The sequence shown here is derived from an EMBL/GenBank/DDBJ whole genome shotgun (WGS) entry which is preliminary data.</text>
</comment>
<name>A0A318JKW6_9NEIS</name>
<evidence type="ECO:0000256" key="6">
    <source>
        <dbReference type="ARBA" id="ARBA00023136"/>
    </source>
</evidence>
<dbReference type="InterPro" id="IPR050809">
    <property type="entry name" value="UgpAE/MalFG_permease"/>
</dbReference>
<sequence length="317" mass="35724">MNPLMQHDQQLLARIGLAHIKARERARQRRQLRVALRFMAPALLLVGGLLLLPVLYNIWLSFTQWQLFEGRDDFAGWQNYIQLSDNPYFDEALGNTALWVVASVLFPLSLGLGMALLFRRMPGQEWFKSIIFLPRILAPTAAGVMWYYVYAPQGMLNQMLGVFTNMPVETGWLFEEQLVTPAIILAFVWQSCGLVMVLLLLGLAALPRDPLEAARMDGAGPWPLFRHITLPLLAPTLLMVVILSVLAGFTVFDLLWVMGANYPQQRTLSLAVFMYFEAFQKNSWAFAAATAVVIGGVVLAVTWLQTLLQARADRMVR</sequence>
<evidence type="ECO:0000313" key="10">
    <source>
        <dbReference type="Proteomes" id="UP000248395"/>
    </source>
</evidence>
<keyword evidence="4 7" id="KW-0812">Transmembrane</keyword>
<feature type="transmembrane region" description="Helical" evidence="7">
    <location>
        <begin position="34"/>
        <end position="59"/>
    </location>
</feature>
<feature type="transmembrane region" description="Helical" evidence="7">
    <location>
        <begin position="97"/>
        <end position="118"/>
    </location>
</feature>
<dbReference type="EMBL" id="QJKC01000006">
    <property type="protein sequence ID" value="PXX48779.1"/>
    <property type="molecule type" value="Genomic_DNA"/>
</dbReference>
<comment type="similarity">
    <text evidence="7">Belongs to the binding-protein-dependent transport system permease family.</text>
</comment>
<keyword evidence="3" id="KW-1003">Cell membrane</keyword>
<proteinExistence type="inferred from homology"/>